<dbReference type="PANTHER" id="PTHR42899">
    <property type="entry name" value="SPERMATOGENESIS-ASSOCIATED PROTEIN 20"/>
    <property type="match status" value="1"/>
</dbReference>
<evidence type="ECO:0000259" key="1">
    <source>
        <dbReference type="Pfam" id="PF03190"/>
    </source>
</evidence>
<gene>
    <name evidence="2" type="ORF">MGWOODY_Clf13</name>
</gene>
<dbReference type="InterPro" id="IPR036249">
    <property type="entry name" value="Thioredoxin-like_sf"/>
</dbReference>
<name>A0A160VD08_9ZZZZ</name>
<reference evidence="2" key="1">
    <citation type="submission" date="2015-10" db="EMBL/GenBank/DDBJ databases">
        <authorList>
            <person name="Gilbert D.G."/>
        </authorList>
    </citation>
    <scope>NUCLEOTIDE SEQUENCE</scope>
</reference>
<dbReference type="Gene3D" id="1.50.10.20">
    <property type="match status" value="1"/>
</dbReference>
<dbReference type="Pfam" id="PF03190">
    <property type="entry name" value="Thioredox_DsbH"/>
    <property type="match status" value="1"/>
</dbReference>
<proteinExistence type="predicted"/>
<keyword evidence="2" id="KW-0808">Transferase</keyword>
<protein>
    <submittedName>
        <fullName evidence="2">Thymidylate kinase</fullName>
        <ecNumber evidence="2">2.7.4.9</ecNumber>
    </submittedName>
</protein>
<sequence>MFRFSVRPNRAHLIDWREWGEDAFEEARQQDKLVVLFITAFWCGFCQRMDENALSDDETIALLNAFFIPIRVEESQRPDVDLRYNQSGWPSIAILTPDGGHLFTVNYLDTDPFVDLLVRTVTQFQSDKDTLLQSATHPQLVDLTQANDSQPLAASLVGEIAGMVEGLGDRENGGYGSYFKFIHAEANELLLYLYETSGETAYLDHVVFTLGKMLQSETFHSEEGGFFRYSSKPDWNEPHPEKLLEDQASLIGNFLHVYLLTGGEAYRKSAEELLEFLDSTFLDTEGGAFFGCQDYVRTEDRVESSPMISVIDNYIYCDANARTAVSLLDAWWILGREDCRERARLVLEVLWKSLRASDGGMYHYSDGEPHAPGLLADTAATGGAFLKAYSVLQDEEYLDRAKLLAADLVSMHRSADGGFFDISQKGPANLQVPIAELPQNAAVASFFVRLSDLTGELTYREEAVSALKRFPGAHRQFGAFAAGFGQALARLLTLPLIVTINGSPGSPDVRDLTLAATTQLGHGDVVINFQEMSQGTNAWADIQMRGRLLGSISDPANFKPDRIRELASN</sequence>
<dbReference type="GO" id="GO:0005975">
    <property type="term" value="P:carbohydrate metabolic process"/>
    <property type="evidence" value="ECO:0007669"/>
    <property type="project" value="InterPro"/>
</dbReference>
<dbReference type="Gene3D" id="1.50.10.10">
    <property type="match status" value="1"/>
</dbReference>
<accession>A0A160VD08</accession>
<dbReference type="SUPFAM" id="SSF48208">
    <property type="entry name" value="Six-hairpin glycosidases"/>
    <property type="match status" value="1"/>
</dbReference>
<feature type="domain" description="Spermatogenesis-associated protein 20-like TRX" evidence="1">
    <location>
        <begin position="12"/>
        <end position="135"/>
    </location>
</feature>
<dbReference type="SUPFAM" id="SSF52833">
    <property type="entry name" value="Thioredoxin-like"/>
    <property type="match status" value="1"/>
</dbReference>
<dbReference type="InterPro" id="IPR024705">
    <property type="entry name" value="Ssp411"/>
</dbReference>
<organism evidence="2">
    <name type="scientific">hydrothermal vent metagenome</name>
    <dbReference type="NCBI Taxonomy" id="652676"/>
    <lineage>
        <taxon>unclassified sequences</taxon>
        <taxon>metagenomes</taxon>
        <taxon>ecological metagenomes</taxon>
    </lineage>
</organism>
<dbReference type="EC" id="2.7.4.9" evidence="2"/>
<dbReference type="InterPro" id="IPR004879">
    <property type="entry name" value="Ssp411-like_TRX"/>
</dbReference>
<dbReference type="AlphaFoldDB" id="A0A160VD08"/>
<dbReference type="GO" id="GO:0004798">
    <property type="term" value="F:dTMP kinase activity"/>
    <property type="evidence" value="ECO:0007669"/>
    <property type="project" value="UniProtKB-EC"/>
</dbReference>
<dbReference type="PANTHER" id="PTHR42899:SF1">
    <property type="entry name" value="SPERMATOGENESIS-ASSOCIATED PROTEIN 20"/>
    <property type="match status" value="1"/>
</dbReference>
<evidence type="ECO:0000313" key="2">
    <source>
        <dbReference type="EMBL" id="CUV05861.1"/>
    </source>
</evidence>
<dbReference type="EMBL" id="FAXA01000477">
    <property type="protein sequence ID" value="CUV05861.1"/>
    <property type="molecule type" value="Genomic_DNA"/>
</dbReference>
<dbReference type="PIRSF" id="PIRSF006402">
    <property type="entry name" value="UCP006402_thioredoxin"/>
    <property type="match status" value="1"/>
</dbReference>
<dbReference type="InterPro" id="IPR008928">
    <property type="entry name" value="6-hairpin_glycosidase_sf"/>
</dbReference>
<dbReference type="Gene3D" id="3.40.30.10">
    <property type="entry name" value="Glutaredoxin"/>
    <property type="match status" value="1"/>
</dbReference>
<keyword evidence="2" id="KW-0418">Kinase</keyword>
<dbReference type="InterPro" id="IPR012341">
    <property type="entry name" value="6hp_glycosidase-like_sf"/>
</dbReference>